<dbReference type="RefSeq" id="WP_181396050.1">
    <property type="nucleotide sequence ID" value="NZ_QGTW01000010.1"/>
</dbReference>
<name>A0A2V2ZS29_9BACI</name>
<reference evidence="2 3" key="1">
    <citation type="submission" date="2018-05" db="EMBL/GenBank/DDBJ databases">
        <title>Freshwater and sediment microbial communities from various areas in North America, analyzing microbe dynamics in response to fracking.</title>
        <authorList>
            <person name="Lamendella R."/>
        </authorList>
    </citation>
    <scope>NUCLEOTIDE SEQUENCE [LARGE SCALE GENOMIC DNA]</scope>
    <source>
        <strain evidence="2 3">15_TX</strain>
    </source>
</reference>
<evidence type="ECO:0000313" key="2">
    <source>
        <dbReference type="EMBL" id="PWW26470.1"/>
    </source>
</evidence>
<dbReference type="Proteomes" id="UP000247150">
    <property type="component" value="Unassembled WGS sequence"/>
</dbReference>
<dbReference type="EMBL" id="QGTW01000010">
    <property type="protein sequence ID" value="PWW26470.1"/>
    <property type="molecule type" value="Genomic_DNA"/>
</dbReference>
<accession>A0A2V2ZS29</accession>
<feature type="compositionally biased region" description="Basic and acidic residues" evidence="1">
    <location>
        <begin position="29"/>
        <end position="38"/>
    </location>
</feature>
<evidence type="ECO:0000313" key="3">
    <source>
        <dbReference type="Proteomes" id="UP000247150"/>
    </source>
</evidence>
<dbReference type="AlphaFoldDB" id="A0A2V2ZS29"/>
<proteinExistence type="predicted"/>
<gene>
    <name evidence="2" type="ORF">DFO73_11040</name>
</gene>
<sequence length="54" mass="5898">MGKWNEEAAPNNNMASEELEASNLVSNTRQEKTNEKNHASGGEAKLSPGNRRTV</sequence>
<evidence type="ECO:0000256" key="1">
    <source>
        <dbReference type="SAM" id="MobiDB-lite"/>
    </source>
</evidence>
<feature type="region of interest" description="Disordered" evidence="1">
    <location>
        <begin position="1"/>
        <end position="54"/>
    </location>
</feature>
<comment type="caution">
    <text evidence="2">The sequence shown here is derived from an EMBL/GenBank/DDBJ whole genome shotgun (WGS) entry which is preliminary data.</text>
</comment>
<protein>
    <submittedName>
        <fullName evidence="2">Uncharacterized protein</fullName>
    </submittedName>
</protein>
<organism evidence="2 3">
    <name type="scientific">Cytobacillus oceanisediminis</name>
    <dbReference type="NCBI Taxonomy" id="665099"/>
    <lineage>
        <taxon>Bacteria</taxon>
        <taxon>Bacillati</taxon>
        <taxon>Bacillota</taxon>
        <taxon>Bacilli</taxon>
        <taxon>Bacillales</taxon>
        <taxon>Bacillaceae</taxon>
        <taxon>Cytobacillus</taxon>
    </lineage>
</organism>